<evidence type="ECO:0000313" key="1">
    <source>
        <dbReference type="EMBL" id="CAA7392985.1"/>
    </source>
</evidence>
<evidence type="ECO:0000313" key="2">
    <source>
        <dbReference type="Proteomes" id="UP000663760"/>
    </source>
</evidence>
<sequence length="68" mass="8026">MWKGSGHWPDWPMELVLEQIYLKGLKQEIKFKLSITKPMSLLEIMDNSLEAEEHLHTLCEARHLNLPK</sequence>
<keyword evidence="2" id="KW-1185">Reference proteome</keyword>
<protein>
    <submittedName>
        <fullName evidence="1">Uncharacterized protein</fullName>
    </submittedName>
</protein>
<dbReference type="AlphaFoldDB" id="A0A7I8K6B4"/>
<organism evidence="1 2">
    <name type="scientific">Spirodela intermedia</name>
    <name type="common">Intermediate duckweed</name>
    <dbReference type="NCBI Taxonomy" id="51605"/>
    <lineage>
        <taxon>Eukaryota</taxon>
        <taxon>Viridiplantae</taxon>
        <taxon>Streptophyta</taxon>
        <taxon>Embryophyta</taxon>
        <taxon>Tracheophyta</taxon>
        <taxon>Spermatophyta</taxon>
        <taxon>Magnoliopsida</taxon>
        <taxon>Liliopsida</taxon>
        <taxon>Araceae</taxon>
        <taxon>Lemnoideae</taxon>
        <taxon>Spirodela</taxon>
    </lineage>
</organism>
<dbReference type="Proteomes" id="UP000663760">
    <property type="component" value="Chromosome 3"/>
</dbReference>
<dbReference type="EMBL" id="LR746266">
    <property type="protein sequence ID" value="CAA7392985.1"/>
    <property type="molecule type" value="Genomic_DNA"/>
</dbReference>
<reference evidence="1" key="1">
    <citation type="submission" date="2020-02" db="EMBL/GenBank/DDBJ databases">
        <authorList>
            <person name="Scholz U."/>
            <person name="Mascher M."/>
            <person name="Fiebig A."/>
        </authorList>
    </citation>
    <scope>NUCLEOTIDE SEQUENCE</scope>
</reference>
<proteinExistence type="predicted"/>
<name>A0A7I8K6B4_SPIIN</name>
<accession>A0A7I8K6B4</accession>
<gene>
    <name evidence="1" type="ORF">SI8410_03003809</name>
</gene>